<evidence type="ECO:0000313" key="3">
    <source>
        <dbReference type="Proteomes" id="UP000299102"/>
    </source>
</evidence>
<dbReference type="EMBL" id="BGZK01001039">
    <property type="protein sequence ID" value="GBP69408.1"/>
    <property type="molecule type" value="Genomic_DNA"/>
</dbReference>
<evidence type="ECO:0000256" key="1">
    <source>
        <dbReference type="SAM" id="MobiDB-lite"/>
    </source>
</evidence>
<dbReference type="AlphaFoldDB" id="A0A4C1Y0K8"/>
<accession>A0A4C1Y0K8</accession>
<organism evidence="2 3">
    <name type="scientific">Eumeta variegata</name>
    <name type="common">Bagworm moth</name>
    <name type="synonym">Eumeta japonica</name>
    <dbReference type="NCBI Taxonomy" id="151549"/>
    <lineage>
        <taxon>Eukaryota</taxon>
        <taxon>Metazoa</taxon>
        <taxon>Ecdysozoa</taxon>
        <taxon>Arthropoda</taxon>
        <taxon>Hexapoda</taxon>
        <taxon>Insecta</taxon>
        <taxon>Pterygota</taxon>
        <taxon>Neoptera</taxon>
        <taxon>Endopterygota</taxon>
        <taxon>Lepidoptera</taxon>
        <taxon>Glossata</taxon>
        <taxon>Ditrysia</taxon>
        <taxon>Tineoidea</taxon>
        <taxon>Psychidae</taxon>
        <taxon>Oiketicinae</taxon>
        <taxon>Eumeta</taxon>
    </lineage>
</organism>
<reference evidence="2 3" key="1">
    <citation type="journal article" date="2019" name="Commun. Biol.">
        <title>The bagworm genome reveals a unique fibroin gene that provides high tensile strength.</title>
        <authorList>
            <person name="Kono N."/>
            <person name="Nakamura H."/>
            <person name="Ohtoshi R."/>
            <person name="Tomita M."/>
            <person name="Numata K."/>
            <person name="Arakawa K."/>
        </authorList>
    </citation>
    <scope>NUCLEOTIDE SEQUENCE [LARGE SCALE GENOMIC DNA]</scope>
</reference>
<name>A0A4C1Y0K8_EUMVA</name>
<gene>
    <name evidence="2" type="ORF">EVAR_54827_1</name>
</gene>
<evidence type="ECO:0000313" key="2">
    <source>
        <dbReference type="EMBL" id="GBP69408.1"/>
    </source>
</evidence>
<comment type="caution">
    <text evidence="2">The sequence shown here is derived from an EMBL/GenBank/DDBJ whole genome shotgun (WGS) entry which is preliminary data.</text>
</comment>
<keyword evidence="3" id="KW-1185">Reference proteome</keyword>
<sequence length="117" mass="12891">MLTVWAKTGYEGNRKGPAHPATRCVLSLFRVSGLQGATQPGKHPGKQHGEQPAGRARQTKCSHAWRRASLYMADIMDVDIVAAITGFIEQNLLNSLMNHLDSSITSCRMSFTDFEIC</sequence>
<dbReference type="Proteomes" id="UP000299102">
    <property type="component" value="Unassembled WGS sequence"/>
</dbReference>
<proteinExistence type="predicted"/>
<protein>
    <submittedName>
        <fullName evidence="2">Uncharacterized protein</fullName>
    </submittedName>
</protein>
<feature type="region of interest" description="Disordered" evidence="1">
    <location>
        <begin position="35"/>
        <end position="58"/>
    </location>
</feature>